<dbReference type="Proteomes" id="UP001501671">
    <property type="component" value="Unassembled WGS sequence"/>
</dbReference>
<feature type="transmembrane region" description="Helical" evidence="10">
    <location>
        <begin position="380"/>
        <end position="400"/>
    </location>
</feature>
<dbReference type="PRINTS" id="PR00943">
    <property type="entry name" value="CUATPASE"/>
</dbReference>
<dbReference type="PROSITE" id="PS50846">
    <property type="entry name" value="HMA_2"/>
    <property type="match status" value="1"/>
</dbReference>
<evidence type="ECO:0000256" key="7">
    <source>
        <dbReference type="ARBA" id="ARBA00022967"/>
    </source>
</evidence>
<comment type="similarity">
    <text evidence="2 10">Belongs to the cation transport ATPase (P-type) (TC 3.A.3) family. Type IB subfamily.</text>
</comment>
<dbReference type="Gene3D" id="3.40.50.1000">
    <property type="entry name" value="HAD superfamily/HAD-like"/>
    <property type="match status" value="1"/>
</dbReference>
<dbReference type="InterPro" id="IPR017969">
    <property type="entry name" value="Heavy-metal-associated_CS"/>
</dbReference>
<evidence type="ECO:0000313" key="13">
    <source>
        <dbReference type="EMBL" id="GAA4324653.1"/>
    </source>
</evidence>
<dbReference type="PRINTS" id="PR00119">
    <property type="entry name" value="CATATPASE"/>
</dbReference>
<evidence type="ECO:0000313" key="14">
    <source>
        <dbReference type="Proteomes" id="UP001501671"/>
    </source>
</evidence>
<organism evidence="13 14">
    <name type="scientific">Pigmentiphaga soli</name>
    <dbReference type="NCBI Taxonomy" id="1007095"/>
    <lineage>
        <taxon>Bacteria</taxon>
        <taxon>Pseudomonadati</taxon>
        <taxon>Pseudomonadota</taxon>
        <taxon>Betaproteobacteria</taxon>
        <taxon>Burkholderiales</taxon>
        <taxon>Alcaligenaceae</taxon>
        <taxon>Pigmentiphaga</taxon>
    </lineage>
</organism>
<comment type="subcellular location">
    <subcellularLocation>
        <location evidence="10">Cell membrane</location>
    </subcellularLocation>
    <subcellularLocation>
        <location evidence="1">Endomembrane system</location>
        <topology evidence="1">Multi-pass membrane protein</topology>
    </subcellularLocation>
</comment>
<feature type="transmembrane region" description="Helical" evidence="10">
    <location>
        <begin position="747"/>
        <end position="764"/>
    </location>
</feature>
<keyword evidence="8 10" id="KW-1133">Transmembrane helix</keyword>
<feature type="region of interest" description="Disordered" evidence="11">
    <location>
        <begin position="270"/>
        <end position="301"/>
    </location>
</feature>
<feature type="transmembrane region" description="Helical" evidence="10">
    <location>
        <begin position="722"/>
        <end position="741"/>
    </location>
</feature>
<dbReference type="Gene3D" id="3.40.1110.10">
    <property type="entry name" value="Calcium-transporting ATPase, cytoplasmic domain N"/>
    <property type="match status" value="1"/>
</dbReference>
<dbReference type="InterPro" id="IPR023298">
    <property type="entry name" value="ATPase_P-typ_TM_dom_sf"/>
</dbReference>
<dbReference type="InterPro" id="IPR006121">
    <property type="entry name" value="HMA_dom"/>
</dbReference>
<dbReference type="SUPFAM" id="SSF81653">
    <property type="entry name" value="Calcium ATPase, transduction domain A"/>
    <property type="match status" value="1"/>
</dbReference>
<dbReference type="InterPro" id="IPR023299">
    <property type="entry name" value="ATPase_P-typ_cyto_dom_N"/>
</dbReference>
<dbReference type="InterPro" id="IPR008250">
    <property type="entry name" value="ATPase_P-typ_transduc_dom_A_sf"/>
</dbReference>
<dbReference type="InterPro" id="IPR044492">
    <property type="entry name" value="P_typ_ATPase_HD_dom"/>
</dbReference>
<dbReference type="PANTHER" id="PTHR43520">
    <property type="entry name" value="ATP7, ISOFORM B"/>
    <property type="match status" value="1"/>
</dbReference>
<protein>
    <submittedName>
        <fullName evidence="13">Heavy metal translocating P-type ATPase</fullName>
    </submittedName>
</protein>
<keyword evidence="10" id="KW-1003">Cell membrane</keyword>
<dbReference type="InterPro" id="IPR059000">
    <property type="entry name" value="ATPase_P-type_domA"/>
</dbReference>
<evidence type="ECO:0000256" key="5">
    <source>
        <dbReference type="ARBA" id="ARBA00022741"/>
    </source>
</evidence>
<dbReference type="InterPro" id="IPR001757">
    <property type="entry name" value="P_typ_ATPase"/>
</dbReference>
<evidence type="ECO:0000256" key="4">
    <source>
        <dbReference type="ARBA" id="ARBA00022723"/>
    </source>
</evidence>
<dbReference type="Gene3D" id="2.70.150.10">
    <property type="entry name" value="Calcium-transporting ATPase, cytoplasmic transduction domain A"/>
    <property type="match status" value="1"/>
</dbReference>
<evidence type="ECO:0000256" key="9">
    <source>
        <dbReference type="ARBA" id="ARBA00023136"/>
    </source>
</evidence>
<dbReference type="InterPro" id="IPR018303">
    <property type="entry name" value="ATPase_P-typ_P_site"/>
</dbReference>
<dbReference type="SUPFAM" id="SSF81665">
    <property type="entry name" value="Calcium ATPase, transmembrane domain M"/>
    <property type="match status" value="1"/>
</dbReference>
<evidence type="ECO:0000256" key="2">
    <source>
        <dbReference type="ARBA" id="ARBA00006024"/>
    </source>
</evidence>
<keyword evidence="14" id="KW-1185">Reference proteome</keyword>
<dbReference type="SUPFAM" id="SSF55008">
    <property type="entry name" value="HMA, heavy metal-associated domain"/>
    <property type="match status" value="1"/>
</dbReference>
<keyword evidence="5 10" id="KW-0547">Nucleotide-binding</keyword>
<dbReference type="Gene3D" id="3.30.70.100">
    <property type="match status" value="1"/>
</dbReference>
<keyword evidence="6 10" id="KW-0067">ATP-binding</keyword>
<dbReference type="NCBIfam" id="TIGR01494">
    <property type="entry name" value="ATPase_P-type"/>
    <property type="match status" value="2"/>
</dbReference>
<dbReference type="NCBIfam" id="TIGR01525">
    <property type="entry name" value="ATPase-IB_hvy"/>
    <property type="match status" value="1"/>
</dbReference>
<evidence type="ECO:0000256" key="3">
    <source>
        <dbReference type="ARBA" id="ARBA00022692"/>
    </source>
</evidence>
<dbReference type="CDD" id="cd00371">
    <property type="entry name" value="HMA"/>
    <property type="match status" value="1"/>
</dbReference>
<feature type="transmembrane region" description="Helical" evidence="10">
    <location>
        <begin position="347"/>
        <end position="368"/>
    </location>
</feature>
<dbReference type="Pfam" id="PF00403">
    <property type="entry name" value="HMA"/>
    <property type="match status" value="1"/>
</dbReference>
<dbReference type="EMBL" id="BAABFO010000002">
    <property type="protein sequence ID" value="GAA4324653.1"/>
    <property type="molecule type" value="Genomic_DNA"/>
</dbReference>
<proteinExistence type="inferred from homology"/>
<dbReference type="InterPro" id="IPR036163">
    <property type="entry name" value="HMA_dom_sf"/>
</dbReference>
<dbReference type="SFLD" id="SFLDS00003">
    <property type="entry name" value="Haloacid_Dehalogenase"/>
    <property type="match status" value="1"/>
</dbReference>
<gene>
    <name evidence="13" type="ORF">GCM10023144_06370</name>
</gene>
<dbReference type="PANTHER" id="PTHR43520:SF8">
    <property type="entry name" value="P-TYPE CU(+) TRANSPORTER"/>
    <property type="match status" value="1"/>
</dbReference>
<dbReference type="PROSITE" id="PS01229">
    <property type="entry name" value="COF_2"/>
    <property type="match status" value="1"/>
</dbReference>
<evidence type="ECO:0000259" key="12">
    <source>
        <dbReference type="PROSITE" id="PS50846"/>
    </source>
</evidence>
<keyword evidence="9 10" id="KW-0472">Membrane</keyword>
<name>A0ABP8GHR2_9BURK</name>
<feature type="transmembrane region" description="Helical" evidence="10">
    <location>
        <begin position="161"/>
        <end position="182"/>
    </location>
</feature>
<dbReference type="Pfam" id="PF00122">
    <property type="entry name" value="E1-E2_ATPase"/>
    <property type="match status" value="1"/>
</dbReference>
<dbReference type="InterPro" id="IPR036412">
    <property type="entry name" value="HAD-like_sf"/>
</dbReference>
<evidence type="ECO:0000256" key="1">
    <source>
        <dbReference type="ARBA" id="ARBA00004127"/>
    </source>
</evidence>
<accession>A0ABP8GHR2</accession>
<keyword evidence="7" id="KW-1278">Translocase</keyword>
<dbReference type="SFLD" id="SFLDF00027">
    <property type="entry name" value="p-type_atpase"/>
    <property type="match status" value="1"/>
</dbReference>
<dbReference type="SUPFAM" id="SSF56784">
    <property type="entry name" value="HAD-like"/>
    <property type="match status" value="1"/>
</dbReference>
<feature type="transmembrane region" description="Helical" evidence="10">
    <location>
        <begin position="101"/>
        <end position="119"/>
    </location>
</feature>
<keyword evidence="3 10" id="KW-0812">Transmembrane</keyword>
<dbReference type="CDD" id="cd02094">
    <property type="entry name" value="P-type_ATPase_Cu-like"/>
    <property type="match status" value="1"/>
</dbReference>
<evidence type="ECO:0000256" key="6">
    <source>
        <dbReference type="ARBA" id="ARBA00022840"/>
    </source>
</evidence>
<dbReference type="Pfam" id="PF00702">
    <property type="entry name" value="Hydrolase"/>
    <property type="match status" value="1"/>
</dbReference>
<reference evidence="14" key="1">
    <citation type="journal article" date="2019" name="Int. J. Syst. Evol. Microbiol.">
        <title>The Global Catalogue of Microorganisms (GCM) 10K type strain sequencing project: providing services to taxonomists for standard genome sequencing and annotation.</title>
        <authorList>
            <consortium name="The Broad Institute Genomics Platform"/>
            <consortium name="The Broad Institute Genome Sequencing Center for Infectious Disease"/>
            <person name="Wu L."/>
            <person name="Ma J."/>
        </authorList>
    </citation>
    <scope>NUCLEOTIDE SEQUENCE [LARGE SCALE GENOMIC DNA]</scope>
    <source>
        <strain evidence="14">JCM 17666</strain>
    </source>
</reference>
<evidence type="ECO:0000256" key="8">
    <source>
        <dbReference type="ARBA" id="ARBA00022989"/>
    </source>
</evidence>
<feature type="transmembrane region" description="Helical" evidence="10">
    <location>
        <begin position="194"/>
        <end position="212"/>
    </location>
</feature>
<dbReference type="PROSITE" id="PS00154">
    <property type="entry name" value="ATPASE_E1_E2"/>
    <property type="match status" value="1"/>
</dbReference>
<evidence type="ECO:0000256" key="10">
    <source>
        <dbReference type="RuleBase" id="RU362081"/>
    </source>
</evidence>
<dbReference type="InterPro" id="IPR027256">
    <property type="entry name" value="P-typ_ATPase_IB"/>
</dbReference>
<evidence type="ECO:0000256" key="11">
    <source>
        <dbReference type="SAM" id="MobiDB-lite"/>
    </source>
</evidence>
<feature type="domain" description="HMA" evidence="12">
    <location>
        <begin position="20"/>
        <end position="84"/>
    </location>
</feature>
<comment type="caution">
    <text evidence="13">The sequence shown here is derived from an EMBL/GenBank/DDBJ whole genome shotgun (WGS) entry which is preliminary data.</text>
</comment>
<dbReference type="SFLD" id="SFLDG00002">
    <property type="entry name" value="C1.7:_P-type_atpase_like"/>
    <property type="match status" value="1"/>
</dbReference>
<dbReference type="InterPro" id="IPR023214">
    <property type="entry name" value="HAD_sf"/>
</dbReference>
<feature type="transmembrane region" description="Helical" evidence="10">
    <location>
        <begin position="131"/>
        <end position="149"/>
    </location>
</feature>
<dbReference type="PROSITE" id="PS01047">
    <property type="entry name" value="HMA_1"/>
    <property type="match status" value="1"/>
</dbReference>
<sequence length="771" mass="79275">MTDMQSSGSLAVNAVSPFRPTHRFAIGGMTCASCVKRVERSLGKVADVRRVSVNLATEQAHVEAPGVDAAALQAAVEKAGYQAILIAGDAPAAAAHAESGAAVAMAALLTAPLLLPMLAMAAGSGWALPAWLQWLLATPLQFGFGARFYKAGYKAVRARAGNMDLLVALGTSAAYGLSLWQWLGTAGHHGAPHLYFEASAAVITLVRLGKWLEARARRQTAQALRALQSLRPDTARVRGADGRESEVPIARVAVGDVVVVRPGGRIPVDGEVVEGSSQADESMLTGESRPQDKRPGDKVTGGSVNGAGLLCVRTTATGGQTTLARIVRLVEDAQAAKPPLQRAVDRVSAVFVPVVLAIALLTLLGWGLAAHDWPQAVLDAVSVLVIACPCALGLATPAAVMAGTGAAARRGILIRDGEALETAYRVDCVAFDKTGTLTAGRPALAAVEPAAGLSRGEVLALAAAVQRGSEHALARATVQAWERLPAQERSVAAAPAATSLQALPGRGLAARVGARRVWLGNDALMAELGIDVCALHAAATAAENDGLTVSWLAAAGEAGPATAPADGADVPPASTAARNGQIPALLGMLTFGDAVRPESAAAVAQLRRQRIHVVLLTGDNAGSAAAVARQTGIEQVESRLLPAGKVRAVEALRGAGYRVAMVGDGINDAPALAAADVGIALAGGTDVAMQTAGITLMRDDPRLVADAIDISRRTTRKIHQNLFWAFVYNVIGLPLAALGWLNPVLAGTAMALSSVCVVGNALLLRRWRPRA</sequence>
<keyword evidence="4 10" id="KW-0479">Metal-binding</keyword>